<dbReference type="RefSeq" id="WP_345585554.1">
    <property type="nucleotide sequence ID" value="NZ_BAABJG010000003.1"/>
</dbReference>
<sequence length="1223" mass="136994">MNIIVLTSNEMIQAHLSEAYRSLNDDQRSLLKLSVMNLDGRQAFVLDSEKERSFEEADLLLFDAHGVRKEVVGRLSRFISSLTAHVVPVGSDSSDIRALTRLGSLRADDLPIPALRSRAHSIAEELRQDYLSFVSFNEYWRGGGAANMLGLLCMAGREYGHCDILPEPAEPNVLQELCIVDPATRTAYSSASAYWSSRTASSRPVVALFFLGNGNPGLFSDCIGPISSKIEEFADVLPIAFPSVMNISVTKLQELLQDAERRVSLLVNFLPFRLGSGPGGDANGEAKELLTVLGVPMLHPFFLSGMMHGEWEHSARGLNPSQLLVQVMLSELDGSIETYPVAALQRESTDRELGIERTRLALIPERTDKLIGRIRRWLHLQGTSNREKKLALIGYNYPPGEGNVFGGSFLDTFESLSRLLTLLKQNDYDVEEMTAEELHTSFVEGGLVNSGVWTGEHAASSMIRFHDSDFQRKLLSRVWGEGAVARWGEPPGDVMSEEGAFLLPGIINKNVFIGLQPSRGIHEHPEQAVHDRTLLPPHQYTAFYQWIREEWKADALVHIGTHGTLEFQQGKESGMSAHCIPDDFIGELPHLYFYYVGNPSEAMIAKRRSHALLIGYQAPPFMEAELYGEWSDLEALLHEYRAAEQLDPDRCAAILARMLDSAKQLHLNAGEPETIEEELYRMKRSLIPSGLHVLGEGYSSEEASAHMRFVLRHERGSIRSLRGLLADLHGRNTEAGAAGGETELWHELDQQAEAVVQAYIDTRELPESYRGAPAEWRAAMQESLEYGYTSYQASKSNNELQSLLRALEGRYIPAKLAGDALRSPEVLPSGYNLVQFDPRAVPSQTAAERGAATAENSIRRYYDQHGEYPNTTAVVLWGLETSRTQGETIGQILHYLGVRIAGGTMRTSYDIIPLEQLGRPRLNVVVQITGVFRDMFPNLLEDLNRLFQRISELDEPEEENYFKARTCETAASLSQNGYSAEEMADLASARIFGPAEGAYGTSVTRLIETKHWSGEDELGKAYEDSQHYVYSLTQRGRGEPELLRSHLKAVDIVSQIRSSHEHEVTDSDHYYEYFGGLSKAVEMAKGGKADIHITDTTGEHVITEEAERAIARGIRTRLTNPKWIDALLLHSYHGAQQIARRFENVMGLAATTGSVAPWVFEQLNDVYVKDESRSRQMEQNNKWAYHTMVETLLESHQRGYWKPDEETLDKLRRKYIELEGNLE</sequence>
<gene>
    <name evidence="2" type="ORF">ACFQ4B_15580</name>
</gene>
<evidence type="ECO:0000259" key="1">
    <source>
        <dbReference type="Pfam" id="PF02514"/>
    </source>
</evidence>
<evidence type="ECO:0000313" key="2">
    <source>
        <dbReference type="EMBL" id="MFD1221537.1"/>
    </source>
</evidence>
<name>A0ABW3UMJ3_9BACL</name>
<protein>
    <submittedName>
        <fullName evidence="2">Cobaltochelatase subunit CobN</fullName>
        <ecNumber evidence="2">6.6.1.2</ecNumber>
    </submittedName>
</protein>
<dbReference type="GO" id="GO:0051116">
    <property type="term" value="F:cobaltochelatase activity"/>
    <property type="evidence" value="ECO:0007669"/>
    <property type="project" value="UniProtKB-EC"/>
</dbReference>
<organism evidence="2 3">
    <name type="scientific">Paenibacillus vulneris</name>
    <dbReference type="NCBI Taxonomy" id="1133364"/>
    <lineage>
        <taxon>Bacteria</taxon>
        <taxon>Bacillati</taxon>
        <taxon>Bacillota</taxon>
        <taxon>Bacilli</taxon>
        <taxon>Bacillales</taxon>
        <taxon>Paenibacillaceae</taxon>
        <taxon>Paenibacillus</taxon>
    </lineage>
</organism>
<dbReference type="EC" id="6.6.1.2" evidence="2"/>
<dbReference type="InterPro" id="IPR003672">
    <property type="entry name" value="CobN/Mg_chltase"/>
</dbReference>
<reference evidence="3" key="1">
    <citation type="journal article" date="2019" name="Int. J. Syst. Evol. Microbiol.">
        <title>The Global Catalogue of Microorganisms (GCM) 10K type strain sequencing project: providing services to taxonomists for standard genome sequencing and annotation.</title>
        <authorList>
            <consortium name="The Broad Institute Genomics Platform"/>
            <consortium name="The Broad Institute Genome Sequencing Center for Infectious Disease"/>
            <person name="Wu L."/>
            <person name="Ma J."/>
        </authorList>
    </citation>
    <scope>NUCLEOTIDE SEQUENCE [LARGE SCALE GENOMIC DNA]</scope>
    <source>
        <strain evidence="3">CCUG 53270</strain>
    </source>
</reference>
<proteinExistence type="predicted"/>
<accession>A0ABW3UMJ3</accession>
<evidence type="ECO:0000313" key="3">
    <source>
        <dbReference type="Proteomes" id="UP001597180"/>
    </source>
</evidence>
<keyword evidence="2" id="KW-0436">Ligase</keyword>
<keyword evidence="3" id="KW-1185">Reference proteome</keyword>
<dbReference type="Proteomes" id="UP001597180">
    <property type="component" value="Unassembled WGS sequence"/>
</dbReference>
<dbReference type="PANTHER" id="PTHR44119">
    <property type="entry name" value="MAGNESIUM-CHELATASE SUBUNIT CHLH, CHLOROPLASTIC"/>
    <property type="match status" value="1"/>
</dbReference>
<comment type="caution">
    <text evidence="2">The sequence shown here is derived from an EMBL/GenBank/DDBJ whole genome shotgun (WGS) entry which is preliminary data.</text>
</comment>
<feature type="domain" description="CobN/magnesium chelatase" evidence="1">
    <location>
        <begin position="138"/>
        <end position="1208"/>
    </location>
</feature>
<dbReference type="CDD" id="cd10150">
    <property type="entry name" value="CobN_like"/>
    <property type="match status" value="1"/>
</dbReference>
<dbReference type="Pfam" id="PF02514">
    <property type="entry name" value="CobN-Mg_chel"/>
    <property type="match status" value="1"/>
</dbReference>
<dbReference type="EMBL" id="JBHTLU010000019">
    <property type="protein sequence ID" value="MFD1221537.1"/>
    <property type="molecule type" value="Genomic_DNA"/>
</dbReference>
<dbReference type="PANTHER" id="PTHR44119:SF4">
    <property type="entry name" value="AEROBIC COBALTOCHELATASE SUBUNIT COBN"/>
    <property type="match status" value="1"/>
</dbReference>